<name>A0A939B768_9BACT</name>
<accession>A0A939B768</accession>
<proteinExistence type="predicted"/>
<reference evidence="1" key="2">
    <citation type="journal article" date="2021" name="Sci. Rep.">
        <title>The distribution of antibiotic resistance genes in chicken gut microbiota commensals.</title>
        <authorList>
            <person name="Juricova H."/>
            <person name="Matiasovicova J."/>
            <person name="Kubasova T."/>
            <person name="Cejkova D."/>
            <person name="Rychlik I."/>
        </authorList>
    </citation>
    <scope>NUCLEOTIDE SEQUENCE</scope>
    <source>
        <strain evidence="1">An824</strain>
    </source>
</reference>
<evidence type="ECO:0000313" key="2">
    <source>
        <dbReference type="Proteomes" id="UP000706891"/>
    </source>
</evidence>
<keyword evidence="2" id="KW-1185">Reference proteome</keyword>
<dbReference type="RefSeq" id="WP_205103865.1">
    <property type="nucleotide sequence ID" value="NZ_JACJJG010000016.1"/>
</dbReference>
<reference evidence="1" key="1">
    <citation type="submission" date="2020-08" db="EMBL/GenBank/DDBJ databases">
        <authorList>
            <person name="Cejkova D."/>
            <person name="Kubasova T."/>
            <person name="Jahodarova E."/>
            <person name="Rychlik I."/>
        </authorList>
    </citation>
    <scope>NUCLEOTIDE SEQUENCE</scope>
    <source>
        <strain evidence="1">An824</strain>
    </source>
</reference>
<organism evidence="1 2">
    <name type="scientific">Marseilla massiliensis</name>
    <dbReference type="NCBI Taxonomy" id="1841864"/>
    <lineage>
        <taxon>Bacteria</taxon>
        <taxon>Pseudomonadati</taxon>
        <taxon>Bacteroidota</taxon>
        <taxon>Bacteroidia</taxon>
        <taxon>Bacteroidales</taxon>
        <taxon>Prevotellaceae</taxon>
        <taxon>Marseilla</taxon>
    </lineage>
</organism>
<gene>
    <name evidence="1" type="ORF">H6A34_04965</name>
</gene>
<protein>
    <submittedName>
        <fullName evidence="1">Uncharacterized protein</fullName>
    </submittedName>
</protein>
<comment type="caution">
    <text evidence="1">The sequence shown here is derived from an EMBL/GenBank/DDBJ whole genome shotgun (WGS) entry which is preliminary data.</text>
</comment>
<dbReference type="AlphaFoldDB" id="A0A939B768"/>
<dbReference type="Proteomes" id="UP000706891">
    <property type="component" value="Unassembled WGS sequence"/>
</dbReference>
<evidence type="ECO:0000313" key="1">
    <source>
        <dbReference type="EMBL" id="MBM6673227.1"/>
    </source>
</evidence>
<dbReference type="EMBL" id="JACJJG010000016">
    <property type="protein sequence ID" value="MBM6673227.1"/>
    <property type="molecule type" value="Genomic_DNA"/>
</dbReference>
<sequence length="322" mass="35861">MKILSRRGNEALMQCTKTAFICSRKTPDGLEYLVGKWLLGLKPEADCVMCGNQSPMERAVFTTLLQRKIPVILALAEAMPSRFDADIENALLEERLLVITHCEPSVHNVTARSAFDRNILMLSLAQKIVVGYCSKGGNLERALAGFDNVEYLENGQPWLKQSADGQKDVADGVGHNAKQNPVKVDWSRSIKLFRGMIFLDFMTNGAEKIFKITYSRSLGDGKYSRETLYFDRKELAEFSRILAIVSDKTANGEPLLPELTVQSLSGDVTFSVEQGDGRDFVNATQVKNYRDGSSRRQTISMLIAEVPLLVDGVNEALASWKR</sequence>